<reference evidence="1 2" key="1">
    <citation type="submission" date="2017-12" db="EMBL/GenBank/DDBJ databases">
        <title>Comparative genomics of Botrytis spp.</title>
        <authorList>
            <person name="Valero-Jimenez C.A."/>
            <person name="Tapia P."/>
            <person name="Veloso J."/>
            <person name="Silva-Moreno E."/>
            <person name="Staats M."/>
            <person name="Valdes J.H."/>
            <person name="Van Kan J.A.L."/>
        </authorList>
    </citation>
    <scope>NUCLEOTIDE SEQUENCE [LARGE SCALE GENOMIC DNA]</scope>
    <source>
        <strain evidence="1 2">Be9601</strain>
    </source>
</reference>
<proteinExistence type="predicted"/>
<dbReference type="STRING" id="278938.A0A4Z1K685"/>
<comment type="caution">
    <text evidence="1">The sequence shown here is derived from an EMBL/GenBank/DDBJ whole genome shotgun (WGS) entry which is preliminary data.</text>
</comment>
<sequence length="70" mass="7502">MADIIPPISSRMNNIIQALLPAAAAAAADHAEPEPEFINLSVSDNNLLRSDLIEICKDAIAQDLIAEFSK</sequence>
<accession>A0A4Z1K685</accession>
<dbReference type="Proteomes" id="UP000297229">
    <property type="component" value="Unassembled WGS sequence"/>
</dbReference>
<gene>
    <name evidence="1" type="ORF">BELL_0134g00200</name>
</gene>
<name>A0A4Z1K685_9HELO</name>
<dbReference type="EMBL" id="PQXM01000133">
    <property type="protein sequence ID" value="TGO76847.1"/>
    <property type="molecule type" value="Genomic_DNA"/>
</dbReference>
<dbReference type="AlphaFoldDB" id="A0A4Z1K685"/>
<evidence type="ECO:0000313" key="1">
    <source>
        <dbReference type="EMBL" id="TGO76847.1"/>
    </source>
</evidence>
<keyword evidence="2" id="KW-1185">Reference proteome</keyword>
<organism evidence="1 2">
    <name type="scientific">Botrytis elliptica</name>
    <dbReference type="NCBI Taxonomy" id="278938"/>
    <lineage>
        <taxon>Eukaryota</taxon>
        <taxon>Fungi</taxon>
        <taxon>Dikarya</taxon>
        <taxon>Ascomycota</taxon>
        <taxon>Pezizomycotina</taxon>
        <taxon>Leotiomycetes</taxon>
        <taxon>Helotiales</taxon>
        <taxon>Sclerotiniaceae</taxon>
        <taxon>Botrytis</taxon>
    </lineage>
</organism>
<protein>
    <submittedName>
        <fullName evidence="1">Uncharacterized protein</fullName>
    </submittedName>
</protein>
<evidence type="ECO:0000313" key="2">
    <source>
        <dbReference type="Proteomes" id="UP000297229"/>
    </source>
</evidence>